<dbReference type="EMBL" id="JBHSGN010000128">
    <property type="protein sequence ID" value="MFC4676301.1"/>
    <property type="molecule type" value="Genomic_DNA"/>
</dbReference>
<name>A0ABV9L211_9BACT</name>
<protein>
    <submittedName>
        <fullName evidence="1">Uncharacterized protein</fullName>
    </submittedName>
</protein>
<keyword evidence="2" id="KW-1185">Reference proteome</keyword>
<sequence>MCENDEETKLTYQELQKIEGYENITEEEATEIIDTVFMLSSMAYNAYKNKEVRSINYE</sequence>
<gene>
    <name evidence="1" type="ORF">ACFO6W_21695</name>
</gene>
<dbReference type="RefSeq" id="WP_380000393.1">
    <property type="nucleotide sequence ID" value="NZ_JBHSGN010000128.1"/>
</dbReference>
<evidence type="ECO:0000313" key="1">
    <source>
        <dbReference type="EMBL" id="MFC4676301.1"/>
    </source>
</evidence>
<proteinExistence type="predicted"/>
<organism evidence="1 2">
    <name type="scientific">Dysgonomonas termitidis</name>
    <dbReference type="NCBI Taxonomy" id="1516126"/>
    <lineage>
        <taxon>Bacteria</taxon>
        <taxon>Pseudomonadati</taxon>
        <taxon>Bacteroidota</taxon>
        <taxon>Bacteroidia</taxon>
        <taxon>Bacteroidales</taxon>
        <taxon>Dysgonomonadaceae</taxon>
        <taxon>Dysgonomonas</taxon>
    </lineage>
</organism>
<evidence type="ECO:0000313" key="2">
    <source>
        <dbReference type="Proteomes" id="UP001596023"/>
    </source>
</evidence>
<comment type="caution">
    <text evidence="1">The sequence shown here is derived from an EMBL/GenBank/DDBJ whole genome shotgun (WGS) entry which is preliminary data.</text>
</comment>
<dbReference type="Proteomes" id="UP001596023">
    <property type="component" value="Unassembled WGS sequence"/>
</dbReference>
<reference evidence="2" key="1">
    <citation type="journal article" date="2019" name="Int. J. Syst. Evol. Microbiol.">
        <title>The Global Catalogue of Microorganisms (GCM) 10K type strain sequencing project: providing services to taxonomists for standard genome sequencing and annotation.</title>
        <authorList>
            <consortium name="The Broad Institute Genomics Platform"/>
            <consortium name="The Broad Institute Genome Sequencing Center for Infectious Disease"/>
            <person name="Wu L."/>
            <person name="Ma J."/>
        </authorList>
    </citation>
    <scope>NUCLEOTIDE SEQUENCE [LARGE SCALE GENOMIC DNA]</scope>
    <source>
        <strain evidence="2">CCUG 66188</strain>
    </source>
</reference>
<accession>A0ABV9L211</accession>